<gene>
    <name evidence="1" type="ORF">ITJ86_11150</name>
</gene>
<dbReference type="EMBL" id="JADOET010000008">
    <property type="protein sequence ID" value="MBF8150456.1"/>
    <property type="molecule type" value="Genomic_DNA"/>
</dbReference>
<organism evidence="1 2">
    <name type="scientific">Winogradskyella marina</name>
    <dbReference type="NCBI Taxonomy" id="2785530"/>
    <lineage>
        <taxon>Bacteria</taxon>
        <taxon>Pseudomonadati</taxon>
        <taxon>Bacteroidota</taxon>
        <taxon>Flavobacteriia</taxon>
        <taxon>Flavobacteriales</taxon>
        <taxon>Flavobacteriaceae</taxon>
        <taxon>Winogradskyella</taxon>
    </lineage>
</organism>
<dbReference type="RefSeq" id="WP_195871712.1">
    <property type="nucleotide sequence ID" value="NZ_JADOET010000008.1"/>
</dbReference>
<protein>
    <submittedName>
        <fullName evidence="1">Four helix bundle protein</fullName>
    </submittedName>
</protein>
<dbReference type="SUPFAM" id="SSF158446">
    <property type="entry name" value="IVS-encoded protein-like"/>
    <property type="match status" value="1"/>
</dbReference>
<dbReference type="Proteomes" id="UP000611215">
    <property type="component" value="Unassembled WGS sequence"/>
</dbReference>
<dbReference type="CDD" id="cd16377">
    <property type="entry name" value="23S_rRNA_IVP_like"/>
    <property type="match status" value="1"/>
</dbReference>
<evidence type="ECO:0000313" key="1">
    <source>
        <dbReference type="EMBL" id="MBF8150456.1"/>
    </source>
</evidence>
<reference evidence="1 2" key="1">
    <citation type="submission" date="2020-11" db="EMBL/GenBank/DDBJ databases">
        <title>Winogradskyella marina sp. nov., isolated from marine sediment.</title>
        <authorList>
            <person name="Bo J."/>
            <person name="Wang S."/>
            <person name="Song X."/>
            <person name="Du Z."/>
        </authorList>
    </citation>
    <scope>NUCLEOTIDE SEQUENCE [LARGE SCALE GENOMIC DNA]</scope>
    <source>
        <strain evidence="1 2">F6397</strain>
    </source>
</reference>
<comment type="caution">
    <text evidence="1">The sequence shown here is derived from an EMBL/GenBank/DDBJ whole genome shotgun (WGS) entry which is preliminary data.</text>
</comment>
<sequence length="122" mass="14057">MHVYSFEKLKVWQESIQLAIKTYKTTDLFPKEEKFGLTSQMRRCSVSVSSNLAEGTSRLTKKDKAHFMTISYSSAIELLNQSIISKELGFISEDSYKTMRKDIESITNKINALRKSFFTTKP</sequence>
<dbReference type="Gene3D" id="1.20.1440.60">
    <property type="entry name" value="23S rRNA-intervening sequence"/>
    <property type="match status" value="1"/>
</dbReference>
<evidence type="ECO:0000313" key="2">
    <source>
        <dbReference type="Proteomes" id="UP000611215"/>
    </source>
</evidence>
<proteinExistence type="predicted"/>
<dbReference type="InterPro" id="IPR036583">
    <property type="entry name" value="23S_rRNA_IVS_sf"/>
</dbReference>
<accession>A0ABS0EJ08</accession>
<dbReference type="PANTHER" id="PTHR38471">
    <property type="entry name" value="FOUR HELIX BUNDLE PROTEIN"/>
    <property type="match status" value="1"/>
</dbReference>
<dbReference type="NCBIfam" id="TIGR02436">
    <property type="entry name" value="four helix bundle protein"/>
    <property type="match status" value="1"/>
</dbReference>
<dbReference type="InterPro" id="IPR012657">
    <property type="entry name" value="23S_rRNA-intervening_sequence"/>
</dbReference>
<name>A0ABS0EJ08_9FLAO</name>
<dbReference type="PANTHER" id="PTHR38471:SF2">
    <property type="entry name" value="FOUR HELIX BUNDLE PROTEIN"/>
    <property type="match status" value="1"/>
</dbReference>
<keyword evidence="2" id="KW-1185">Reference proteome</keyword>
<dbReference type="Pfam" id="PF05635">
    <property type="entry name" value="23S_rRNA_IVP"/>
    <property type="match status" value="1"/>
</dbReference>